<feature type="signal peptide" evidence="3">
    <location>
        <begin position="1"/>
        <end position="26"/>
    </location>
</feature>
<dbReference type="Proteomes" id="UP001603857">
    <property type="component" value="Unassembled WGS sequence"/>
</dbReference>
<dbReference type="GO" id="GO:0016020">
    <property type="term" value="C:membrane"/>
    <property type="evidence" value="ECO:0007669"/>
    <property type="project" value="UniProtKB-SubCell"/>
</dbReference>
<evidence type="ECO:0000313" key="5">
    <source>
        <dbReference type="EMBL" id="KAL2321174.1"/>
    </source>
</evidence>
<dbReference type="PANTHER" id="PTHR33138">
    <property type="entry name" value="OS01G0690200 PROTEIN"/>
    <property type="match status" value="1"/>
</dbReference>
<evidence type="ECO:0000259" key="4">
    <source>
        <dbReference type="Pfam" id="PF13947"/>
    </source>
</evidence>
<sequence>MFTPLPSSFINTLFLFSLIFTTYVSSDAEGYTKCKPFSCGKFSNISYPFWRSGQPDYCGHPKFKLDCQKDNVVIDIMSQAFRVTHIDQTSKLLKIAKVDLLPDPCTIDYFNVTLDFDFFSYTPNDGSYTLLYDCFRDPYRWYSVNLEVSKSLSCLRDGGVQDAFFVLSTDAVKFKGLGCKNITFQVLREVVNVNDGWLVIDVFEFEVGWGGMDEDQCDRCKQYGERCGYDVSYSGGCVKSPAAPPVSRFPPIFPKYYAGSTLAPSMYSSFS</sequence>
<dbReference type="InterPro" id="IPR025287">
    <property type="entry name" value="WAK_GUB"/>
</dbReference>
<dbReference type="PANTHER" id="PTHR33138:SF79">
    <property type="entry name" value="WALL-ASSOCIATED RECEPTOR KINASE GALACTURONAN-BINDING DOMAIN-CONTAINING PROTEIN"/>
    <property type="match status" value="1"/>
</dbReference>
<comment type="caution">
    <text evidence="5">The sequence shown here is derived from an EMBL/GenBank/DDBJ whole genome shotgun (WGS) entry which is preliminary data.</text>
</comment>
<keyword evidence="2 3" id="KW-0732">Signal</keyword>
<organism evidence="5 6">
    <name type="scientific">Flemingia macrophylla</name>
    <dbReference type="NCBI Taxonomy" id="520843"/>
    <lineage>
        <taxon>Eukaryota</taxon>
        <taxon>Viridiplantae</taxon>
        <taxon>Streptophyta</taxon>
        <taxon>Embryophyta</taxon>
        <taxon>Tracheophyta</taxon>
        <taxon>Spermatophyta</taxon>
        <taxon>Magnoliopsida</taxon>
        <taxon>eudicotyledons</taxon>
        <taxon>Gunneridae</taxon>
        <taxon>Pentapetalae</taxon>
        <taxon>rosids</taxon>
        <taxon>fabids</taxon>
        <taxon>Fabales</taxon>
        <taxon>Fabaceae</taxon>
        <taxon>Papilionoideae</taxon>
        <taxon>50 kb inversion clade</taxon>
        <taxon>NPAAA clade</taxon>
        <taxon>indigoferoid/millettioid clade</taxon>
        <taxon>Phaseoleae</taxon>
        <taxon>Flemingia</taxon>
    </lineage>
</organism>
<protein>
    <recommendedName>
        <fullName evidence="4">Wall-associated receptor kinase galacturonan-binding domain-containing protein</fullName>
    </recommendedName>
</protein>
<keyword evidence="6" id="KW-1185">Reference proteome</keyword>
<evidence type="ECO:0000256" key="2">
    <source>
        <dbReference type="ARBA" id="ARBA00022729"/>
    </source>
</evidence>
<dbReference type="Pfam" id="PF13947">
    <property type="entry name" value="GUB_WAK_bind"/>
    <property type="match status" value="1"/>
</dbReference>
<comment type="subcellular location">
    <subcellularLocation>
        <location evidence="1">Membrane</location>
        <topology evidence="1">Single-pass membrane protein</topology>
    </subcellularLocation>
</comment>
<dbReference type="AlphaFoldDB" id="A0ABD1LCC9"/>
<accession>A0ABD1LCC9</accession>
<reference evidence="5 6" key="1">
    <citation type="submission" date="2024-08" db="EMBL/GenBank/DDBJ databases">
        <title>Insights into the chromosomal genome structure of Flemingia macrophylla.</title>
        <authorList>
            <person name="Ding Y."/>
            <person name="Zhao Y."/>
            <person name="Bi W."/>
            <person name="Wu M."/>
            <person name="Zhao G."/>
            <person name="Gong Y."/>
            <person name="Li W."/>
            <person name="Zhang P."/>
        </authorList>
    </citation>
    <scope>NUCLEOTIDE SEQUENCE [LARGE SCALE GENOMIC DNA]</scope>
    <source>
        <strain evidence="5">DYQJB</strain>
        <tissue evidence="5">Leaf</tissue>
    </source>
</reference>
<feature type="domain" description="Wall-associated receptor kinase galacturonan-binding" evidence="4">
    <location>
        <begin position="34"/>
        <end position="96"/>
    </location>
</feature>
<gene>
    <name evidence="5" type="ORF">Fmac_030143</name>
</gene>
<evidence type="ECO:0000313" key="6">
    <source>
        <dbReference type="Proteomes" id="UP001603857"/>
    </source>
</evidence>
<proteinExistence type="predicted"/>
<dbReference type="EMBL" id="JBGMDY010000010">
    <property type="protein sequence ID" value="KAL2321174.1"/>
    <property type="molecule type" value="Genomic_DNA"/>
</dbReference>
<evidence type="ECO:0000256" key="1">
    <source>
        <dbReference type="ARBA" id="ARBA00004167"/>
    </source>
</evidence>
<evidence type="ECO:0000256" key="3">
    <source>
        <dbReference type="SAM" id="SignalP"/>
    </source>
</evidence>
<name>A0ABD1LCC9_9FABA</name>
<feature type="chain" id="PRO_5044827383" description="Wall-associated receptor kinase galacturonan-binding domain-containing protein" evidence="3">
    <location>
        <begin position="27"/>
        <end position="271"/>
    </location>
</feature>